<evidence type="ECO:0000256" key="1">
    <source>
        <dbReference type="ARBA" id="ARBA00022737"/>
    </source>
</evidence>
<dbReference type="InterPro" id="IPR011989">
    <property type="entry name" value="ARM-like"/>
</dbReference>
<dbReference type="InterPro" id="IPR000225">
    <property type="entry name" value="Armadillo"/>
</dbReference>
<dbReference type="SMART" id="SM00185">
    <property type="entry name" value="ARM"/>
    <property type="match status" value="4"/>
</dbReference>
<feature type="repeat" description="ARM" evidence="2">
    <location>
        <begin position="180"/>
        <end position="224"/>
    </location>
</feature>
<dbReference type="AlphaFoldDB" id="A0AAV3PTE3"/>
<dbReference type="PANTHER" id="PTHR46700">
    <property type="entry name" value="ARM REPEAT SUPERFAMILY PROTEIN"/>
    <property type="match status" value="1"/>
</dbReference>
<comment type="caution">
    <text evidence="3">The sequence shown here is derived from an EMBL/GenBank/DDBJ whole genome shotgun (WGS) entry which is preliminary data.</text>
</comment>
<evidence type="ECO:0000313" key="3">
    <source>
        <dbReference type="EMBL" id="GAA0154809.1"/>
    </source>
</evidence>
<dbReference type="SUPFAM" id="SSF48371">
    <property type="entry name" value="ARM repeat"/>
    <property type="match status" value="1"/>
</dbReference>
<name>A0AAV3PTE3_LITER</name>
<dbReference type="PROSITE" id="PS50176">
    <property type="entry name" value="ARM_REPEAT"/>
    <property type="match status" value="1"/>
</dbReference>
<evidence type="ECO:0000313" key="4">
    <source>
        <dbReference type="Proteomes" id="UP001454036"/>
    </source>
</evidence>
<reference evidence="3 4" key="1">
    <citation type="submission" date="2024-01" db="EMBL/GenBank/DDBJ databases">
        <title>The complete chloroplast genome sequence of Lithospermum erythrorhizon: insights into the phylogenetic relationship among Boraginaceae species and the maternal lineages of purple gromwells.</title>
        <authorList>
            <person name="Okada T."/>
            <person name="Watanabe K."/>
        </authorList>
    </citation>
    <scope>NUCLEOTIDE SEQUENCE [LARGE SCALE GENOMIC DNA]</scope>
</reference>
<organism evidence="3 4">
    <name type="scientific">Lithospermum erythrorhizon</name>
    <name type="common">Purple gromwell</name>
    <name type="synonym">Lithospermum officinale var. erythrorhizon</name>
    <dbReference type="NCBI Taxonomy" id="34254"/>
    <lineage>
        <taxon>Eukaryota</taxon>
        <taxon>Viridiplantae</taxon>
        <taxon>Streptophyta</taxon>
        <taxon>Embryophyta</taxon>
        <taxon>Tracheophyta</taxon>
        <taxon>Spermatophyta</taxon>
        <taxon>Magnoliopsida</taxon>
        <taxon>eudicotyledons</taxon>
        <taxon>Gunneridae</taxon>
        <taxon>Pentapetalae</taxon>
        <taxon>asterids</taxon>
        <taxon>lamiids</taxon>
        <taxon>Boraginales</taxon>
        <taxon>Boraginaceae</taxon>
        <taxon>Boraginoideae</taxon>
        <taxon>Lithospermeae</taxon>
        <taxon>Lithospermum</taxon>
    </lineage>
</organism>
<sequence length="546" mass="59887">MAKCSSRISNGSVALNHHECGGVNGGGNFKIWSSLRCMILDTMRCGGGKNHHHTKKPNIFYEEKYSKTKENSNIDKDSKIQEKPIVAKAITLGESLRSEVKREKLSELLSVPELSDLEAEEKERQKEVVVMKKMEALEHFKKVVNGLSQCQNDMVLEAAMEVRRLTKEDFEARTTLALLGAIPPLVALLEVEVVQSSSQIEALYALLNLSINNDENKAAIVKAGAVHKMLKLIHPPDDSAGTTVSTSISEAVVANFLGLSALDSNKELIGSSGATPFLVKTLKQIDGNGSSSSSSQAKEDALRALYNLSISPSNIYQILDKTDLVPFLVKKLGDMSMSERSLSILSNIVSIPEGRKTISKVPDVFPILIDVLSWMDSPGCQEKASYILMVMAHKSYHNGDRQAMIDSGISSSLLELTLLGSTLAQKRASRILECLRVDKGKQVDENYVGDVNQTLSAPLCGMSTATMSDRIHHSMKRSEDREDGNLSTGNMVMISEERKAVKQLVQQSLQNNMKRIAKRANLPHDFVPSDHFQALTTSSTSKSLPF</sequence>
<dbReference type="Proteomes" id="UP001454036">
    <property type="component" value="Unassembled WGS sequence"/>
</dbReference>
<evidence type="ECO:0000256" key="2">
    <source>
        <dbReference type="PROSITE-ProRule" id="PRU00259"/>
    </source>
</evidence>
<keyword evidence="1" id="KW-0677">Repeat</keyword>
<proteinExistence type="predicted"/>
<protein>
    <submittedName>
        <fullName evidence="3">Uncharacterized protein</fullName>
    </submittedName>
</protein>
<dbReference type="PANTHER" id="PTHR46700:SF1">
    <property type="entry name" value="ARM REPEAT SUPERFAMILY PROTEIN"/>
    <property type="match status" value="1"/>
</dbReference>
<dbReference type="EMBL" id="BAABME010018723">
    <property type="protein sequence ID" value="GAA0154809.1"/>
    <property type="molecule type" value="Genomic_DNA"/>
</dbReference>
<dbReference type="InterPro" id="IPR016024">
    <property type="entry name" value="ARM-type_fold"/>
</dbReference>
<dbReference type="Gene3D" id="1.25.10.10">
    <property type="entry name" value="Leucine-rich Repeat Variant"/>
    <property type="match status" value="2"/>
</dbReference>
<keyword evidence="4" id="KW-1185">Reference proteome</keyword>
<accession>A0AAV3PTE3</accession>
<gene>
    <name evidence="3" type="ORF">LIER_37971</name>
</gene>